<proteinExistence type="predicted"/>
<feature type="domain" description="AAA-ATPase-like" evidence="1">
    <location>
        <begin position="6"/>
        <end position="206"/>
    </location>
</feature>
<dbReference type="AlphaFoldDB" id="A0A1H9TVN0"/>
<dbReference type="InterPro" id="IPR012547">
    <property type="entry name" value="PDDEXK_9"/>
</dbReference>
<dbReference type="PANTHER" id="PTHR34825">
    <property type="entry name" value="CONSERVED PROTEIN, WITH A WEAK D-GALACTARATE DEHYDRATASE/ALTRONATE HYDROLASE DOMAIN"/>
    <property type="match status" value="1"/>
</dbReference>
<gene>
    <name evidence="2" type="ORF">SAMN04487884_11638</name>
</gene>
<evidence type="ECO:0000259" key="1">
    <source>
        <dbReference type="Pfam" id="PF09820"/>
    </source>
</evidence>
<dbReference type="Pfam" id="PF09820">
    <property type="entry name" value="AAA-ATPase_like"/>
    <property type="match status" value="1"/>
</dbReference>
<dbReference type="PANTHER" id="PTHR34825:SF1">
    <property type="entry name" value="AAA-ATPASE-LIKE DOMAIN-CONTAINING PROTEIN"/>
    <property type="match status" value="1"/>
</dbReference>
<evidence type="ECO:0000313" key="3">
    <source>
        <dbReference type="Proteomes" id="UP000182584"/>
    </source>
</evidence>
<dbReference type="Proteomes" id="UP000182584">
    <property type="component" value="Unassembled WGS sequence"/>
</dbReference>
<organism evidence="2 3">
    <name type="scientific">Butyrivibrio fibrisolvens</name>
    <dbReference type="NCBI Taxonomy" id="831"/>
    <lineage>
        <taxon>Bacteria</taxon>
        <taxon>Bacillati</taxon>
        <taxon>Bacillota</taxon>
        <taxon>Clostridia</taxon>
        <taxon>Lachnospirales</taxon>
        <taxon>Lachnospiraceae</taxon>
        <taxon>Butyrivibrio</taxon>
    </lineage>
</organism>
<dbReference type="EMBL" id="FOGJ01000016">
    <property type="protein sequence ID" value="SES01149.1"/>
    <property type="molecule type" value="Genomic_DNA"/>
</dbReference>
<protein>
    <submittedName>
        <fullName evidence="2">PD-(D/E)XK nuclease superfamily protein</fullName>
    </submittedName>
</protein>
<dbReference type="OrthoDB" id="1050390at2"/>
<dbReference type="InterPro" id="IPR018631">
    <property type="entry name" value="AAA-ATPase-like_dom"/>
</dbReference>
<dbReference type="SUPFAM" id="SSF52540">
    <property type="entry name" value="P-loop containing nucleoside triphosphate hydrolases"/>
    <property type="match status" value="1"/>
</dbReference>
<evidence type="ECO:0000313" key="2">
    <source>
        <dbReference type="EMBL" id="SES01149.1"/>
    </source>
</evidence>
<accession>A0A1H9TVN0</accession>
<dbReference type="Pfam" id="PF08011">
    <property type="entry name" value="PDDEXK_9"/>
    <property type="match status" value="1"/>
</dbReference>
<dbReference type="RefSeq" id="WP_027218232.1">
    <property type="nucleotide sequence ID" value="NZ_FOGJ01000016.1"/>
</dbReference>
<sequence>MERKLPVGIQGFIGLRKDGYVYVDKTGYIYKLVHSGKEYFLSRPRRFGKSLLLSAIKAYWEGNRELFTGLQIEELEKDNSEAWKRYPTFYFDFNGENYQEADGLERILDEQISRWEADYNLAKTGKSLGARFRDLLIAAHDQTGLRCVILVDEYDKPLLDVIDNIEQQEHNKAVFKGFFSTLKSFDEHIQFVFITGVTKFHKVSIFSDLNQLIDISLNEDYAGICGITQNELIRYFSQEIKELAIKYELSEENCIDKLKNWYDGYHFYPDCEGVYNPFSLLSAFFANDFASYWFETGTPTFLLKQLKDGAFDVNKFTDRTLFASERALRDYTGDSLEPIPLLYQAGYLTIVDFDREVREYTLAFPNDEVKYGFLESLMPVYVEKSGAGSGLDIFTLRRYVEQGNLDAIKDVFIGLFANITYTLETDPFEHYFQMVIYLVFTLLGKYVVCEMHTFSGRVDCILQAREYIYLFEFKRDDDVEAALDQIEENGYALSFKADSRKLYKIGVTFDSKTRMLKEWKAV</sequence>
<reference evidence="2 3" key="1">
    <citation type="submission" date="2016-10" db="EMBL/GenBank/DDBJ databases">
        <authorList>
            <person name="de Groot N.N."/>
        </authorList>
    </citation>
    <scope>NUCLEOTIDE SEQUENCE [LARGE SCALE GENOMIC DNA]</scope>
    <source>
        <strain evidence="2 3">AR40</strain>
    </source>
</reference>
<dbReference type="InterPro" id="IPR027417">
    <property type="entry name" value="P-loop_NTPase"/>
</dbReference>
<name>A0A1H9TVN0_BUTFI</name>